<feature type="binding site" evidence="6">
    <location>
        <position position="111"/>
    </location>
    <ligand>
        <name>FAD</name>
        <dbReference type="ChEBI" id="CHEBI:57692"/>
    </ligand>
</feature>
<feature type="binding site" evidence="6">
    <location>
        <position position="104"/>
    </location>
    <ligand>
        <name>FAD</name>
        <dbReference type="ChEBI" id="CHEBI:57692"/>
    </ligand>
</feature>
<dbReference type="Proteomes" id="UP000717328">
    <property type="component" value="Unassembled WGS sequence"/>
</dbReference>
<dbReference type="InterPro" id="IPR017938">
    <property type="entry name" value="Riboflavin_synthase-like_b-brl"/>
</dbReference>
<feature type="region of interest" description="Disordered" evidence="7">
    <location>
        <begin position="14"/>
        <end position="39"/>
    </location>
</feature>
<feature type="binding site" evidence="6">
    <location>
        <position position="153"/>
    </location>
    <ligand>
        <name>FAD</name>
        <dbReference type="ChEBI" id="CHEBI:57692"/>
    </ligand>
</feature>
<evidence type="ECO:0000256" key="1">
    <source>
        <dbReference type="ARBA" id="ARBA00001974"/>
    </source>
</evidence>
<dbReference type="InterPro" id="IPR001433">
    <property type="entry name" value="OxRdtase_FAD/NAD-bd"/>
</dbReference>
<name>A0A9P7FV85_9AGAR</name>
<feature type="compositionally biased region" description="Low complexity" evidence="7">
    <location>
        <begin position="14"/>
        <end position="32"/>
    </location>
</feature>
<keyword evidence="5" id="KW-0560">Oxidoreductase</keyword>
<feature type="binding site" evidence="6">
    <location>
        <position position="87"/>
    </location>
    <ligand>
        <name>FAD</name>
        <dbReference type="ChEBI" id="CHEBI:57692"/>
    </ligand>
</feature>
<dbReference type="OrthoDB" id="432685at2759"/>
<evidence type="ECO:0000256" key="4">
    <source>
        <dbReference type="ARBA" id="ARBA00022827"/>
    </source>
</evidence>
<proteinExistence type="inferred from homology"/>
<evidence type="ECO:0000313" key="10">
    <source>
        <dbReference type="Proteomes" id="UP000717328"/>
    </source>
</evidence>
<keyword evidence="3 6" id="KW-0285">Flavoprotein</keyword>
<feature type="binding site" evidence="6">
    <location>
        <position position="86"/>
    </location>
    <ligand>
        <name>FAD</name>
        <dbReference type="ChEBI" id="CHEBI:57692"/>
    </ligand>
</feature>
<organism evidence="9 10">
    <name type="scientific">Sphagnurus paluster</name>
    <dbReference type="NCBI Taxonomy" id="117069"/>
    <lineage>
        <taxon>Eukaryota</taxon>
        <taxon>Fungi</taxon>
        <taxon>Dikarya</taxon>
        <taxon>Basidiomycota</taxon>
        <taxon>Agaricomycotina</taxon>
        <taxon>Agaricomycetes</taxon>
        <taxon>Agaricomycetidae</taxon>
        <taxon>Agaricales</taxon>
        <taxon>Tricholomatineae</taxon>
        <taxon>Lyophyllaceae</taxon>
        <taxon>Sphagnurus</taxon>
    </lineage>
</organism>
<dbReference type="PANTHER" id="PTHR19370:SF189">
    <property type="entry name" value="CYTOCHROME C MITOCHONDRIAL IMPORT FACTOR CYC2"/>
    <property type="match status" value="1"/>
</dbReference>
<dbReference type="CDD" id="cd06183">
    <property type="entry name" value="cyt_b5_reduct_like"/>
    <property type="match status" value="1"/>
</dbReference>
<keyword evidence="4 6" id="KW-0274">FAD</keyword>
<dbReference type="InterPro" id="IPR001834">
    <property type="entry name" value="CBR-like"/>
</dbReference>
<dbReference type="Gene3D" id="2.40.30.10">
    <property type="entry name" value="Translation factors"/>
    <property type="match status" value="1"/>
</dbReference>
<evidence type="ECO:0000256" key="6">
    <source>
        <dbReference type="PIRSR" id="PIRSR601834-1"/>
    </source>
</evidence>
<evidence type="ECO:0000256" key="3">
    <source>
        <dbReference type="ARBA" id="ARBA00022630"/>
    </source>
</evidence>
<reference evidence="9" key="1">
    <citation type="submission" date="2021-02" db="EMBL/GenBank/DDBJ databases">
        <authorList>
            <person name="Nieuwenhuis M."/>
            <person name="Van De Peppel L.J.J."/>
        </authorList>
    </citation>
    <scope>NUCLEOTIDE SEQUENCE</scope>
    <source>
        <strain evidence="9">D49</strain>
    </source>
</reference>
<dbReference type="InterPro" id="IPR008333">
    <property type="entry name" value="Cbr1-like_FAD-bd_dom"/>
</dbReference>
<dbReference type="EMBL" id="JABCKI010005726">
    <property type="protein sequence ID" value="KAG5639257.1"/>
    <property type="molecule type" value="Genomic_DNA"/>
</dbReference>
<sequence length="309" mass="34541">MSVEAAAKAYVSRSAPTSTTTPLSPSHFTPSTVISNETSGPDTKLLEVVIPRELLPHPDAVDPSAGPFTPIWSVYIKDDEIQVERPYTPLEGIDLDGRMLFWIKKYHKGEVGRWLHSKNPGDKIELRAPLTTWAWKEEEWDEIVMISGGTGITPFYQLFHSVISRQSQTKTRFTLLHSSRTAADLPPPKIIDSLSAFAARNPKKFRLELFVDSSEGTPPPSHLPKPHLGRIGKLAIERSLGLDIRDLWWRRIFGIRETHKPTRKILFLVCGPDQMINAISGPFGRNFSQGPVGGVLGEMGFTAKDVWKL</sequence>
<dbReference type="InterPro" id="IPR017927">
    <property type="entry name" value="FAD-bd_FR_type"/>
</dbReference>
<dbReference type="PRINTS" id="PR00406">
    <property type="entry name" value="CYTB5RDTASE"/>
</dbReference>
<protein>
    <recommendedName>
        <fullName evidence="8">FAD-binding FR-type domain-containing protein</fullName>
    </recommendedName>
</protein>
<dbReference type="Pfam" id="PF00970">
    <property type="entry name" value="FAD_binding_6"/>
    <property type="match status" value="1"/>
</dbReference>
<dbReference type="GO" id="GO:0016491">
    <property type="term" value="F:oxidoreductase activity"/>
    <property type="evidence" value="ECO:0007669"/>
    <property type="project" value="UniProtKB-KW"/>
</dbReference>
<evidence type="ECO:0000256" key="2">
    <source>
        <dbReference type="ARBA" id="ARBA00006105"/>
    </source>
</evidence>
<feature type="binding site" evidence="6">
    <location>
        <position position="85"/>
    </location>
    <ligand>
        <name>FAD</name>
        <dbReference type="ChEBI" id="CHEBI:57692"/>
    </ligand>
</feature>
<evidence type="ECO:0000313" key="9">
    <source>
        <dbReference type="EMBL" id="KAG5639257.1"/>
    </source>
</evidence>
<dbReference type="Pfam" id="PF00175">
    <property type="entry name" value="NAD_binding_1"/>
    <property type="match status" value="1"/>
</dbReference>
<accession>A0A9P7FV85</accession>
<comment type="cofactor">
    <cofactor evidence="1 6">
        <name>FAD</name>
        <dbReference type="ChEBI" id="CHEBI:57692"/>
    </cofactor>
</comment>
<dbReference type="AlphaFoldDB" id="A0A9P7FV85"/>
<dbReference type="GO" id="GO:0005739">
    <property type="term" value="C:mitochondrion"/>
    <property type="evidence" value="ECO:0007669"/>
    <property type="project" value="TreeGrafter"/>
</dbReference>
<dbReference type="SUPFAM" id="SSF52343">
    <property type="entry name" value="Ferredoxin reductase-like, C-terminal NADP-linked domain"/>
    <property type="match status" value="1"/>
</dbReference>
<comment type="caution">
    <text evidence="9">The sequence shown here is derived from an EMBL/GenBank/DDBJ whole genome shotgun (WGS) entry which is preliminary data.</text>
</comment>
<dbReference type="InterPro" id="IPR039261">
    <property type="entry name" value="FNR_nucleotide-bd"/>
</dbReference>
<dbReference type="PANTHER" id="PTHR19370">
    <property type="entry name" value="NADH-CYTOCHROME B5 REDUCTASE"/>
    <property type="match status" value="1"/>
</dbReference>
<evidence type="ECO:0000256" key="7">
    <source>
        <dbReference type="SAM" id="MobiDB-lite"/>
    </source>
</evidence>
<comment type="similarity">
    <text evidence="2">Belongs to the flavoprotein pyridine nucleotide cytochrome reductase family.</text>
</comment>
<keyword evidence="10" id="KW-1185">Reference proteome</keyword>
<reference evidence="9" key="2">
    <citation type="submission" date="2021-10" db="EMBL/GenBank/DDBJ databases">
        <title>Phylogenomics reveals ancestral predisposition of the termite-cultivated fungus Termitomyces towards a domesticated lifestyle.</title>
        <authorList>
            <person name="Auxier B."/>
            <person name="Grum-Grzhimaylo A."/>
            <person name="Cardenas M.E."/>
            <person name="Lodge J.D."/>
            <person name="Laessoe T."/>
            <person name="Pedersen O."/>
            <person name="Smith M.E."/>
            <person name="Kuyper T.W."/>
            <person name="Franco-Molano E.A."/>
            <person name="Baroni T.J."/>
            <person name="Aanen D.K."/>
        </authorList>
    </citation>
    <scope>NUCLEOTIDE SEQUENCE</scope>
    <source>
        <strain evidence="9">D49</strain>
    </source>
</reference>
<dbReference type="SUPFAM" id="SSF63380">
    <property type="entry name" value="Riboflavin synthase domain-like"/>
    <property type="match status" value="1"/>
</dbReference>
<evidence type="ECO:0000256" key="5">
    <source>
        <dbReference type="ARBA" id="ARBA00023002"/>
    </source>
</evidence>
<feature type="domain" description="FAD-binding FR-type" evidence="8">
    <location>
        <begin position="26"/>
        <end position="136"/>
    </location>
</feature>
<gene>
    <name evidence="9" type="ORF">H0H81_004918</name>
</gene>
<evidence type="ECO:0000259" key="8">
    <source>
        <dbReference type="PROSITE" id="PS51384"/>
    </source>
</evidence>
<dbReference type="PROSITE" id="PS51384">
    <property type="entry name" value="FAD_FR"/>
    <property type="match status" value="1"/>
</dbReference>
<dbReference type="Gene3D" id="3.40.50.80">
    <property type="entry name" value="Nucleotide-binding domain of ferredoxin-NADP reductase (FNR) module"/>
    <property type="match status" value="1"/>
</dbReference>